<keyword evidence="1" id="KW-0328">Glycosyltransferase</keyword>
<evidence type="ECO:0000256" key="2">
    <source>
        <dbReference type="ARBA" id="ARBA00022679"/>
    </source>
</evidence>
<sequence length="234" mass="25821">MESLNIPCALVEGVRFDFPSRFAISALPYIWDDEKNHQICFVSSSQWNAAKRRDEFGSMIASADLVLPKDRAVAGRVLAQGAEASRSWPVPFVHQMLLDAMHESAEQPELEIPSIEHIPEMYRPQKVITTLLSAIEQRNGSVFLLGGAPVTLIKAKKNIRATFPGLAIVGSMHGLYRPQEEAALIEAIQKSTPMLILAGAPLPSGERWIPHHMAATRSGIFLYHGAILRWFAGS</sequence>
<evidence type="ECO:0000256" key="1">
    <source>
        <dbReference type="ARBA" id="ARBA00022676"/>
    </source>
</evidence>
<accession>A0A3P3XKG4</accession>
<dbReference type="AlphaFoldDB" id="A0A3P3XKG4"/>
<name>A0A3P3XKG4_9SPIR</name>
<protein>
    <submittedName>
        <fullName evidence="3">Uncharacterized protein</fullName>
    </submittedName>
</protein>
<organism evidence="3">
    <name type="scientific">uncultured spirochete</name>
    <dbReference type="NCBI Taxonomy" id="156406"/>
    <lineage>
        <taxon>Bacteria</taxon>
        <taxon>Pseudomonadati</taxon>
        <taxon>Spirochaetota</taxon>
        <taxon>Spirochaetia</taxon>
        <taxon>Spirochaetales</taxon>
        <taxon>environmental samples</taxon>
    </lineage>
</organism>
<dbReference type="PANTHER" id="PTHR34136:SF1">
    <property type="entry name" value="UDP-N-ACETYL-D-MANNOSAMINURONIC ACID TRANSFERASE"/>
    <property type="match status" value="1"/>
</dbReference>
<evidence type="ECO:0000313" key="3">
    <source>
        <dbReference type="EMBL" id="SLM13975.1"/>
    </source>
</evidence>
<dbReference type="PANTHER" id="PTHR34136">
    <property type="match status" value="1"/>
</dbReference>
<dbReference type="EMBL" id="FWDM01000024">
    <property type="protein sequence ID" value="SLM13975.1"/>
    <property type="molecule type" value="Genomic_DNA"/>
</dbReference>
<proteinExistence type="predicted"/>
<dbReference type="InterPro" id="IPR004629">
    <property type="entry name" value="WecG_TagA_CpsF"/>
</dbReference>
<dbReference type="Pfam" id="PF03808">
    <property type="entry name" value="Glyco_tran_WecG"/>
    <property type="match status" value="1"/>
</dbReference>
<dbReference type="GO" id="GO:0016758">
    <property type="term" value="F:hexosyltransferase activity"/>
    <property type="evidence" value="ECO:0007669"/>
    <property type="project" value="TreeGrafter"/>
</dbReference>
<reference evidence="3" key="1">
    <citation type="submission" date="2017-02" db="EMBL/GenBank/DDBJ databases">
        <authorList>
            <person name="Regsiter A."/>
            <person name="William W."/>
        </authorList>
    </citation>
    <scope>NUCLEOTIDE SEQUENCE</scope>
    <source>
        <strain evidence="3">Bib</strain>
    </source>
</reference>
<gene>
    <name evidence="3" type="ORF">SPIROBIBN47_300010</name>
</gene>
<keyword evidence="2" id="KW-0808">Transferase</keyword>